<evidence type="ECO:0000313" key="2">
    <source>
        <dbReference type="Proteomes" id="UP001595765"/>
    </source>
</evidence>
<dbReference type="Proteomes" id="UP001595765">
    <property type="component" value="Unassembled WGS sequence"/>
</dbReference>
<accession>A0ABV8HVV0</accession>
<comment type="caution">
    <text evidence="1">The sequence shown here is derived from an EMBL/GenBank/DDBJ whole genome shotgun (WGS) entry which is preliminary data.</text>
</comment>
<name>A0ABV8HVV0_9ACTN</name>
<evidence type="ECO:0000313" key="1">
    <source>
        <dbReference type="EMBL" id="MFC4036184.1"/>
    </source>
</evidence>
<organism evidence="1 2">
    <name type="scientific">Streptomyces polygonati</name>
    <dbReference type="NCBI Taxonomy" id="1617087"/>
    <lineage>
        <taxon>Bacteria</taxon>
        <taxon>Bacillati</taxon>
        <taxon>Actinomycetota</taxon>
        <taxon>Actinomycetes</taxon>
        <taxon>Kitasatosporales</taxon>
        <taxon>Streptomycetaceae</taxon>
        <taxon>Streptomyces</taxon>
    </lineage>
</organism>
<reference evidence="2" key="1">
    <citation type="journal article" date="2019" name="Int. J. Syst. Evol. Microbiol.">
        <title>The Global Catalogue of Microorganisms (GCM) 10K type strain sequencing project: providing services to taxonomists for standard genome sequencing and annotation.</title>
        <authorList>
            <consortium name="The Broad Institute Genomics Platform"/>
            <consortium name="The Broad Institute Genome Sequencing Center for Infectious Disease"/>
            <person name="Wu L."/>
            <person name="Ma J."/>
        </authorList>
    </citation>
    <scope>NUCLEOTIDE SEQUENCE [LARGE SCALE GENOMIC DNA]</scope>
    <source>
        <strain evidence="2">CGMCC 4.7237</strain>
    </source>
</reference>
<protein>
    <recommendedName>
        <fullName evidence="3">DNA primase</fullName>
    </recommendedName>
</protein>
<feature type="non-terminal residue" evidence="1">
    <location>
        <position position="1"/>
    </location>
</feature>
<sequence>NDHLSGATAGVELFRRAAQSQQNQQDQQGRSDDTLADLTRRVEQDRDSLLQIMTDLGITPDRSKIALGWLAEKAGRLKPNGHLFSRSPLSDVLELESMLLGVRGKAACWRTLRALAETDQRLYTDHLDTLVERADHQCASLEEMRLTAATTTFGTERPTGR</sequence>
<dbReference type="EMBL" id="JBHSBB010000043">
    <property type="protein sequence ID" value="MFC4036184.1"/>
    <property type="molecule type" value="Genomic_DNA"/>
</dbReference>
<proteinExistence type="predicted"/>
<gene>
    <name evidence="1" type="ORF">ACFO3J_32750</name>
</gene>
<keyword evidence="2" id="KW-1185">Reference proteome</keyword>
<dbReference type="RefSeq" id="WP_386437431.1">
    <property type="nucleotide sequence ID" value="NZ_JBHSBB010000043.1"/>
</dbReference>
<evidence type="ECO:0008006" key="3">
    <source>
        <dbReference type="Google" id="ProtNLM"/>
    </source>
</evidence>